<dbReference type="Gene3D" id="3.20.20.40">
    <property type="entry name" value="1, 4-beta cellobiohydrolase"/>
    <property type="match status" value="1"/>
</dbReference>
<comment type="similarity">
    <text evidence="1">Belongs to the glycosyl hydrolase family 6.</text>
</comment>
<dbReference type="InterPro" id="IPR016288">
    <property type="entry name" value="Beta_cellobiohydrolase"/>
</dbReference>
<dbReference type="PRINTS" id="PR00733">
    <property type="entry name" value="GLHYDRLASE6"/>
</dbReference>
<dbReference type="RefSeq" id="WP_344295692.1">
    <property type="nucleotide sequence ID" value="NZ_BAAAPF010000497.1"/>
</dbReference>
<dbReference type="Pfam" id="PF01341">
    <property type="entry name" value="Glyco_hydro_6"/>
    <property type="match status" value="1"/>
</dbReference>
<dbReference type="EMBL" id="BAAAPF010000497">
    <property type="protein sequence ID" value="GAA1512140.1"/>
    <property type="molecule type" value="Genomic_DNA"/>
</dbReference>
<keyword evidence="1" id="KW-0326">Glycosidase</keyword>
<gene>
    <name evidence="2" type="ORF">GCM10009802_65820</name>
</gene>
<keyword evidence="1" id="KW-0624">Polysaccharide degradation</keyword>
<dbReference type="SUPFAM" id="SSF51989">
    <property type="entry name" value="Glycosyl hydrolases family 6, cellulases"/>
    <property type="match status" value="1"/>
</dbReference>
<dbReference type="InterPro" id="IPR036434">
    <property type="entry name" value="Beta_cellobiohydrolase_sf"/>
</dbReference>
<accession>A0ABN2A5X2</accession>
<dbReference type="EC" id="3.2.1.-" evidence="1"/>
<keyword evidence="1 2" id="KW-0378">Hydrolase</keyword>
<dbReference type="PROSITE" id="PS51257">
    <property type="entry name" value="PROKAR_LIPOPROTEIN"/>
    <property type="match status" value="1"/>
</dbReference>
<proteinExistence type="inferred from homology"/>
<dbReference type="PANTHER" id="PTHR34876">
    <property type="match status" value="1"/>
</dbReference>
<dbReference type="PIRSF" id="PIRSF001100">
    <property type="entry name" value="Beta_cellobiohydrolase"/>
    <property type="match status" value="1"/>
</dbReference>
<reference evidence="2 3" key="1">
    <citation type="journal article" date="2019" name="Int. J. Syst. Evol. Microbiol.">
        <title>The Global Catalogue of Microorganisms (GCM) 10K type strain sequencing project: providing services to taxonomists for standard genome sequencing and annotation.</title>
        <authorList>
            <consortium name="The Broad Institute Genomics Platform"/>
            <consortium name="The Broad Institute Genome Sequencing Center for Infectious Disease"/>
            <person name="Wu L."/>
            <person name="Ma J."/>
        </authorList>
    </citation>
    <scope>NUCLEOTIDE SEQUENCE [LARGE SCALE GENOMIC DNA]</scope>
    <source>
        <strain evidence="2 3">JCM 15481</strain>
    </source>
</reference>
<feature type="chain" id="PRO_5044968160" description="Glucanase" evidence="1">
    <location>
        <begin position="23"/>
        <end position="336"/>
    </location>
</feature>
<dbReference type="Proteomes" id="UP001500443">
    <property type="component" value="Unassembled WGS sequence"/>
</dbReference>
<dbReference type="GO" id="GO:0016787">
    <property type="term" value="F:hydrolase activity"/>
    <property type="evidence" value="ECO:0007669"/>
    <property type="project" value="UniProtKB-KW"/>
</dbReference>
<keyword evidence="3" id="KW-1185">Reference proteome</keyword>
<keyword evidence="1" id="KW-0732">Signal</keyword>
<keyword evidence="1" id="KW-0119">Carbohydrate metabolism</keyword>
<dbReference type="PANTHER" id="PTHR34876:SF4">
    <property type="entry name" value="1,4-BETA-D-GLUCAN CELLOBIOHYDROLASE C-RELATED"/>
    <property type="match status" value="1"/>
</dbReference>
<evidence type="ECO:0000256" key="1">
    <source>
        <dbReference type="RuleBase" id="RU361186"/>
    </source>
</evidence>
<name>A0ABN2A5X2_9ACTN</name>
<comment type="caution">
    <text evidence="2">The sequence shown here is derived from an EMBL/GenBank/DDBJ whole genome shotgun (WGS) entry which is preliminary data.</text>
</comment>
<organism evidence="2 3">
    <name type="scientific">Streptomyces synnematoformans</name>
    <dbReference type="NCBI Taxonomy" id="415721"/>
    <lineage>
        <taxon>Bacteria</taxon>
        <taxon>Bacillati</taxon>
        <taxon>Actinomycetota</taxon>
        <taxon>Actinomycetes</taxon>
        <taxon>Kitasatosporales</taxon>
        <taxon>Streptomycetaceae</taxon>
        <taxon>Streptomyces</taxon>
    </lineage>
</organism>
<evidence type="ECO:0000313" key="3">
    <source>
        <dbReference type="Proteomes" id="UP001500443"/>
    </source>
</evidence>
<protein>
    <recommendedName>
        <fullName evidence="1">Glucanase</fullName>
        <ecNumber evidence="1">3.2.1.-</ecNumber>
    </recommendedName>
</protein>
<sequence length="336" mass="35272">MSVRIPTLVPVLLLGTLLGCSAANGDGGGPGPQGGRSAGPAAVTGSPFWVNPRSPAALQVQEWRRQGRTKDAELLERIASRPVAEWPTGGHDPGADVREAVRGAAAEGRTAVLVAYNIPHRDCGQHSAAAAADAAAYAPWIGAFADALADGGALVVLEPDAVPHVVDGCTPPELHEERFRLISGAIARLKQHPNVKVYLDAGNSAWITDPAKLARALWKAGVGDADGFALNVSNFRRTDEQIAYGRRLSGLLDDAHFVIDTSRNGNGPLAGPPDEVWCNPPGRALGEPPTTRTGDKLVDAFLWVKRPGESDGPCRGGPKAGEWWPEYALGLARRAG</sequence>
<evidence type="ECO:0000313" key="2">
    <source>
        <dbReference type="EMBL" id="GAA1512140.1"/>
    </source>
</evidence>
<feature type="signal peptide" evidence="1">
    <location>
        <begin position="1"/>
        <end position="22"/>
    </location>
</feature>
<keyword evidence="1" id="KW-0136">Cellulose degradation</keyword>